<organism evidence="1 2">
    <name type="scientific">Adiantum capillus-veneris</name>
    <name type="common">Maidenhair fern</name>
    <dbReference type="NCBI Taxonomy" id="13818"/>
    <lineage>
        <taxon>Eukaryota</taxon>
        <taxon>Viridiplantae</taxon>
        <taxon>Streptophyta</taxon>
        <taxon>Embryophyta</taxon>
        <taxon>Tracheophyta</taxon>
        <taxon>Polypodiopsida</taxon>
        <taxon>Polypodiidae</taxon>
        <taxon>Polypodiales</taxon>
        <taxon>Pteridineae</taxon>
        <taxon>Pteridaceae</taxon>
        <taxon>Vittarioideae</taxon>
        <taxon>Adiantum</taxon>
    </lineage>
</organism>
<protein>
    <submittedName>
        <fullName evidence="1">Uncharacterized protein</fullName>
    </submittedName>
</protein>
<gene>
    <name evidence="1" type="ORF">GOP47_0001115</name>
</gene>
<dbReference type="Proteomes" id="UP000886520">
    <property type="component" value="Chromosome 1"/>
</dbReference>
<sequence length="106" mass="11005">MQLEPLPSLLAPLTPVKLLLSLTSTGCVSTCPQVLHGHSPPVLDYRPSCNVSPQTGGLPLGHDPASLLARVPPCNLQHPPLVPPTAVQPSFSTLSVLDGGLLSCLM</sequence>
<accession>A0A9D4VE84</accession>
<evidence type="ECO:0000313" key="2">
    <source>
        <dbReference type="Proteomes" id="UP000886520"/>
    </source>
</evidence>
<proteinExistence type="predicted"/>
<dbReference type="AlphaFoldDB" id="A0A9D4VE84"/>
<reference evidence="1" key="1">
    <citation type="submission" date="2021-01" db="EMBL/GenBank/DDBJ databases">
        <title>Adiantum capillus-veneris genome.</title>
        <authorList>
            <person name="Fang Y."/>
            <person name="Liao Q."/>
        </authorList>
    </citation>
    <scope>NUCLEOTIDE SEQUENCE</scope>
    <source>
        <strain evidence="1">H3</strain>
        <tissue evidence="1">Leaf</tissue>
    </source>
</reference>
<comment type="caution">
    <text evidence="1">The sequence shown here is derived from an EMBL/GenBank/DDBJ whole genome shotgun (WGS) entry which is preliminary data.</text>
</comment>
<name>A0A9D4VE84_ADICA</name>
<keyword evidence="2" id="KW-1185">Reference proteome</keyword>
<evidence type="ECO:0000313" key="1">
    <source>
        <dbReference type="EMBL" id="KAI5084946.1"/>
    </source>
</evidence>
<dbReference type="EMBL" id="JABFUD020000001">
    <property type="protein sequence ID" value="KAI5084946.1"/>
    <property type="molecule type" value="Genomic_DNA"/>
</dbReference>